<evidence type="ECO:0000313" key="1">
    <source>
        <dbReference type="EMBL" id="AII77630.1"/>
    </source>
</evidence>
<accession>A0A076JJZ8</accession>
<dbReference type="EMBL" id="GU784887">
    <property type="protein sequence ID" value="AII77630.1"/>
    <property type="molecule type" value="Genomic_DNA"/>
</dbReference>
<proteinExistence type="predicted"/>
<reference evidence="1" key="1">
    <citation type="submission" date="2010-02" db="EMBL/GenBank/DDBJ databases">
        <title>The upstream open reading frames (uORFs) in 5'UTR are conserved in representative strains of the three major Trypanosoma cruzi populations.</title>
        <authorList>
            <person name="Jaeger L.H."/>
            <person name="Brandao A.A."/>
        </authorList>
    </citation>
    <scope>NUCLEOTIDE SEQUENCE</scope>
    <source>
        <strain evidence="1">JJ</strain>
    </source>
</reference>
<protein>
    <submittedName>
        <fullName evidence="1">UORF</fullName>
    </submittedName>
</protein>
<name>A0A076JJZ8_TRYCR</name>
<organism evidence="1">
    <name type="scientific">Trypanosoma cruzi</name>
    <dbReference type="NCBI Taxonomy" id="5693"/>
    <lineage>
        <taxon>Eukaryota</taxon>
        <taxon>Discoba</taxon>
        <taxon>Euglenozoa</taxon>
        <taxon>Kinetoplastea</taxon>
        <taxon>Metakinetoplastina</taxon>
        <taxon>Trypanosomatida</taxon>
        <taxon>Trypanosomatidae</taxon>
        <taxon>Trypanosoma</taxon>
        <taxon>Schizotrypanum</taxon>
    </lineage>
</organism>
<sequence>MRKGGVGLFLKFI</sequence>